<keyword evidence="3" id="KW-1185">Reference proteome</keyword>
<evidence type="ECO:0000313" key="3">
    <source>
        <dbReference type="Proteomes" id="UP001143347"/>
    </source>
</evidence>
<sequence length="64" mass="6768">MNVSIVFFITCGLLLLCGDLLRELTVASTGTIGRQASAHRLTAVLAICTVATAYVTLMRLAEAL</sequence>
<dbReference type="RefSeq" id="WP_235722030.1">
    <property type="nucleotide sequence ID" value="NZ_JAPKFM010000013.1"/>
</dbReference>
<keyword evidence="1" id="KW-1133">Transmembrane helix</keyword>
<protein>
    <submittedName>
        <fullName evidence="2">Uncharacterized protein</fullName>
    </submittedName>
</protein>
<dbReference type="Proteomes" id="UP001143347">
    <property type="component" value="Unassembled WGS sequence"/>
</dbReference>
<evidence type="ECO:0000256" key="1">
    <source>
        <dbReference type="SAM" id="Phobius"/>
    </source>
</evidence>
<comment type="caution">
    <text evidence="2">The sequence shown here is derived from an EMBL/GenBank/DDBJ whole genome shotgun (WGS) entry which is preliminary data.</text>
</comment>
<accession>A0A9X3I5D9</accession>
<proteinExistence type="predicted"/>
<dbReference type="EMBL" id="JAPKFM010000013">
    <property type="protein sequence ID" value="MCX2965156.1"/>
    <property type="molecule type" value="Genomic_DNA"/>
</dbReference>
<evidence type="ECO:0000313" key="2">
    <source>
        <dbReference type="EMBL" id="MCX2965156.1"/>
    </source>
</evidence>
<keyword evidence="1" id="KW-0472">Membrane</keyword>
<reference evidence="2" key="1">
    <citation type="submission" date="2022-10" db="EMBL/GenBank/DDBJ databases">
        <title>WGS of marine actinomycetes from Thailand.</title>
        <authorList>
            <person name="Thawai C."/>
        </authorList>
    </citation>
    <scope>NUCLEOTIDE SEQUENCE</scope>
    <source>
        <strain evidence="2">SW21</strain>
    </source>
</reference>
<keyword evidence="1" id="KW-0812">Transmembrane</keyword>
<organism evidence="2 3">
    <name type="scientific">Gordonia aquimaris</name>
    <dbReference type="NCBI Taxonomy" id="2984863"/>
    <lineage>
        <taxon>Bacteria</taxon>
        <taxon>Bacillati</taxon>
        <taxon>Actinomycetota</taxon>
        <taxon>Actinomycetes</taxon>
        <taxon>Mycobacteriales</taxon>
        <taxon>Gordoniaceae</taxon>
        <taxon>Gordonia</taxon>
    </lineage>
</organism>
<feature type="transmembrane region" description="Helical" evidence="1">
    <location>
        <begin position="38"/>
        <end position="57"/>
    </location>
</feature>
<name>A0A9X3I5D9_9ACTN</name>
<gene>
    <name evidence="2" type="ORF">OSB52_13740</name>
</gene>
<dbReference type="AlphaFoldDB" id="A0A9X3I5D9"/>